<evidence type="ECO:0000313" key="3">
    <source>
        <dbReference type="Proteomes" id="UP000242180"/>
    </source>
</evidence>
<feature type="transmembrane region" description="Helical" evidence="1">
    <location>
        <begin position="91"/>
        <end position="111"/>
    </location>
</feature>
<dbReference type="AlphaFoldDB" id="A0A1X2H6U7"/>
<keyword evidence="3" id="KW-1185">Reference proteome</keyword>
<comment type="caution">
    <text evidence="2">The sequence shown here is derived from an EMBL/GenBank/DDBJ whole genome shotgun (WGS) entry which is preliminary data.</text>
</comment>
<evidence type="ECO:0008006" key="4">
    <source>
        <dbReference type="Google" id="ProtNLM"/>
    </source>
</evidence>
<accession>A0A1X2H6U7</accession>
<protein>
    <recommendedName>
        <fullName evidence="4">Transmembrane protein</fullName>
    </recommendedName>
</protein>
<keyword evidence="1" id="KW-0472">Membrane</keyword>
<dbReference type="InParanoid" id="A0A1X2H6U7"/>
<keyword evidence="1" id="KW-1133">Transmembrane helix</keyword>
<proteinExistence type="predicted"/>
<name>A0A1X2H6U7_SYNRA</name>
<dbReference type="Proteomes" id="UP000242180">
    <property type="component" value="Unassembled WGS sequence"/>
</dbReference>
<evidence type="ECO:0000256" key="1">
    <source>
        <dbReference type="SAM" id="Phobius"/>
    </source>
</evidence>
<gene>
    <name evidence="2" type="ORF">BCR43DRAFT_359002</name>
</gene>
<organism evidence="2 3">
    <name type="scientific">Syncephalastrum racemosum</name>
    <name type="common">Filamentous fungus</name>
    <dbReference type="NCBI Taxonomy" id="13706"/>
    <lineage>
        <taxon>Eukaryota</taxon>
        <taxon>Fungi</taxon>
        <taxon>Fungi incertae sedis</taxon>
        <taxon>Mucoromycota</taxon>
        <taxon>Mucoromycotina</taxon>
        <taxon>Mucoromycetes</taxon>
        <taxon>Mucorales</taxon>
        <taxon>Syncephalastraceae</taxon>
        <taxon>Syncephalastrum</taxon>
    </lineage>
</organism>
<dbReference type="EMBL" id="MCGN01000008">
    <property type="protein sequence ID" value="ORY94206.1"/>
    <property type="molecule type" value="Genomic_DNA"/>
</dbReference>
<reference evidence="2 3" key="1">
    <citation type="submission" date="2016-07" db="EMBL/GenBank/DDBJ databases">
        <title>Pervasive Adenine N6-methylation of Active Genes in Fungi.</title>
        <authorList>
            <consortium name="DOE Joint Genome Institute"/>
            <person name="Mondo S.J."/>
            <person name="Dannebaum R.O."/>
            <person name="Kuo R.C."/>
            <person name="Labutti K."/>
            <person name="Haridas S."/>
            <person name="Kuo A."/>
            <person name="Salamov A."/>
            <person name="Ahrendt S.R."/>
            <person name="Lipzen A."/>
            <person name="Sullivan W."/>
            <person name="Andreopoulos W.B."/>
            <person name="Clum A."/>
            <person name="Lindquist E."/>
            <person name="Daum C."/>
            <person name="Ramamoorthy G.K."/>
            <person name="Gryganskyi A."/>
            <person name="Culley D."/>
            <person name="Magnuson J.K."/>
            <person name="James T.Y."/>
            <person name="O'Malley M.A."/>
            <person name="Stajich J.E."/>
            <person name="Spatafora J.W."/>
            <person name="Visel A."/>
            <person name="Grigoriev I.V."/>
        </authorList>
    </citation>
    <scope>NUCLEOTIDE SEQUENCE [LARGE SCALE GENOMIC DNA]</scope>
    <source>
        <strain evidence="2 3">NRRL 2496</strain>
    </source>
</reference>
<sequence>MCTGQEKVGGEYFIRLAIHHIKVLPGPHFPSFCQTKASIQAKKLFKFHLPFSNKVLRHKKLASASLCARGTSFSLAWFFHPYALFLSPFLIRFPLLFCPSFSLSFFSLFFFPPSP</sequence>
<keyword evidence="1" id="KW-0812">Transmembrane</keyword>
<evidence type="ECO:0000313" key="2">
    <source>
        <dbReference type="EMBL" id="ORY94206.1"/>
    </source>
</evidence>